<dbReference type="PANTHER" id="PTHR34220:SF7">
    <property type="entry name" value="SENSOR HISTIDINE KINASE YPDA"/>
    <property type="match status" value="1"/>
</dbReference>
<proteinExistence type="predicted"/>
<sequence length="602" mass="68503">MRKLKSAQFIFFWIMALCLISFSAIAKQSVTDSLRNELTKNKAKDTVRVKLLINLSNSVVWNDVEEALELAEQAYEISEEIAYQKGKAFSLRQIGVSYYIGSDFLRAMEYTQLALKESTTLDDIGFQSSLHNNLGNIYTDLKRYDEALAAYNDYIENSRKSANENGIVVGLVNRALIYSETDQLDAAIKDFEQALELSESNDFTYFTAVILNNIGQTYKSFGQYEKAEPYLKKAISKAQEDNQLTKSSALGNLAIVYHSRGKYDSALVLAEHSLELAKENGSLERQKEAWNVLNLVYDSLNNSEESLKAYRAYISLRDSILGEENKSELTRKELEYKMELKDALSQEEIKRQTLIRNISIIGSIGVILIMGILFTLNKKKRDALESKREADFKLKTAENELRLLRAQLNPHFIFNSINSVTDYILKNDTDDAVVFLTSFSQLMRLTLEYSVKENIYLEDDLKWISLYLDVESNRLRNKLTYSIEVDPSIDSSAILVPPMMLQPFVENSIWHGIAPKDGSGTILIKVFPEKDLLVFQLDDDGVGLKENTKKSLKKEHKSYGIELITSRIEVMNSLSEKKAQISITDKKEGVRVTIKLPLHLAF</sequence>
<keyword evidence="6" id="KW-1185">Reference proteome</keyword>
<feature type="chain" id="PRO_5045150586" evidence="3">
    <location>
        <begin position="27"/>
        <end position="602"/>
    </location>
</feature>
<name>A0ABY6MIC8_9BACT</name>
<dbReference type="PANTHER" id="PTHR34220">
    <property type="entry name" value="SENSOR HISTIDINE KINASE YPDA"/>
    <property type="match status" value="1"/>
</dbReference>
<evidence type="ECO:0000259" key="4">
    <source>
        <dbReference type="Pfam" id="PF06580"/>
    </source>
</evidence>
<evidence type="ECO:0000313" key="5">
    <source>
        <dbReference type="EMBL" id="UZD22948.1"/>
    </source>
</evidence>
<dbReference type="InterPro" id="IPR010559">
    <property type="entry name" value="Sig_transdc_His_kin_internal"/>
</dbReference>
<dbReference type="SMART" id="SM00028">
    <property type="entry name" value="TPR"/>
    <property type="match status" value="5"/>
</dbReference>
<feature type="domain" description="Signal transduction histidine kinase internal region" evidence="4">
    <location>
        <begin position="400"/>
        <end position="479"/>
    </location>
</feature>
<dbReference type="InterPro" id="IPR019734">
    <property type="entry name" value="TPR_rpt"/>
</dbReference>
<feature type="repeat" description="TPR" evidence="1">
    <location>
        <begin position="247"/>
        <end position="280"/>
    </location>
</feature>
<feature type="signal peptide" evidence="3">
    <location>
        <begin position="1"/>
        <end position="26"/>
    </location>
</feature>
<feature type="repeat" description="TPR" evidence="1">
    <location>
        <begin position="168"/>
        <end position="201"/>
    </location>
</feature>
<keyword evidence="2" id="KW-0472">Membrane</keyword>
<dbReference type="Gene3D" id="3.30.565.10">
    <property type="entry name" value="Histidine kinase-like ATPase, C-terminal domain"/>
    <property type="match status" value="1"/>
</dbReference>
<feature type="transmembrane region" description="Helical" evidence="2">
    <location>
        <begin position="354"/>
        <end position="376"/>
    </location>
</feature>
<accession>A0ABY6MIC8</accession>
<feature type="repeat" description="TPR" evidence="1">
    <location>
        <begin position="128"/>
        <end position="161"/>
    </location>
</feature>
<evidence type="ECO:0000313" key="6">
    <source>
        <dbReference type="Proteomes" id="UP001163156"/>
    </source>
</evidence>
<keyword evidence="2" id="KW-0812">Transmembrane</keyword>
<keyword evidence="2" id="KW-1133">Transmembrane helix</keyword>
<dbReference type="InterPro" id="IPR036890">
    <property type="entry name" value="HATPase_C_sf"/>
</dbReference>
<dbReference type="InterPro" id="IPR011990">
    <property type="entry name" value="TPR-like_helical_dom_sf"/>
</dbReference>
<evidence type="ECO:0000256" key="3">
    <source>
        <dbReference type="SAM" id="SignalP"/>
    </source>
</evidence>
<evidence type="ECO:0000256" key="1">
    <source>
        <dbReference type="PROSITE-ProRule" id="PRU00339"/>
    </source>
</evidence>
<dbReference type="SUPFAM" id="SSF48452">
    <property type="entry name" value="TPR-like"/>
    <property type="match status" value="2"/>
</dbReference>
<dbReference type="Pfam" id="PF13424">
    <property type="entry name" value="TPR_12"/>
    <property type="match status" value="1"/>
</dbReference>
<dbReference type="Gene3D" id="1.25.40.10">
    <property type="entry name" value="Tetratricopeptide repeat domain"/>
    <property type="match status" value="2"/>
</dbReference>
<dbReference type="Pfam" id="PF13374">
    <property type="entry name" value="TPR_10"/>
    <property type="match status" value="1"/>
</dbReference>
<dbReference type="SUPFAM" id="SSF55874">
    <property type="entry name" value="ATPase domain of HSP90 chaperone/DNA topoisomerase II/histidine kinase"/>
    <property type="match status" value="1"/>
</dbReference>
<dbReference type="Pfam" id="PF06580">
    <property type="entry name" value="His_kinase"/>
    <property type="match status" value="1"/>
</dbReference>
<feature type="repeat" description="TPR" evidence="1">
    <location>
        <begin position="208"/>
        <end position="241"/>
    </location>
</feature>
<reference evidence="5" key="1">
    <citation type="submission" date="2022-10" db="EMBL/GenBank/DDBJ databases">
        <title>Algoriphagus sp. a novel bacteria isolate from halophytes salicornia europaea.</title>
        <authorList>
            <person name="Peng Y."/>
            <person name="Jiang L."/>
            <person name="Lee J."/>
        </authorList>
    </citation>
    <scope>NUCLEOTIDE SEQUENCE</scope>
    <source>
        <strain evidence="5">TR-M5</strain>
    </source>
</reference>
<protein>
    <submittedName>
        <fullName evidence="5">Tetratricopeptide repeat protein</fullName>
    </submittedName>
</protein>
<organism evidence="5 6">
    <name type="scientific">Algoriphagus halophytocola</name>
    <dbReference type="NCBI Taxonomy" id="2991499"/>
    <lineage>
        <taxon>Bacteria</taxon>
        <taxon>Pseudomonadati</taxon>
        <taxon>Bacteroidota</taxon>
        <taxon>Cytophagia</taxon>
        <taxon>Cytophagales</taxon>
        <taxon>Cyclobacteriaceae</taxon>
        <taxon>Algoriphagus</taxon>
    </lineage>
</organism>
<dbReference type="Pfam" id="PF13181">
    <property type="entry name" value="TPR_8"/>
    <property type="match status" value="1"/>
</dbReference>
<dbReference type="EMBL" id="CP110226">
    <property type="protein sequence ID" value="UZD22948.1"/>
    <property type="molecule type" value="Genomic_DNA"/>
</dbReference>
<dbReference type="Proteomes" id="UP001163156">
    <property type="component" value="Chromosome"/>
</dbReference>
<gene>
    <name evidence="5" type="ORF">OM944_00335</name>
</gene>
<keyword evidence="3" id="KW-0732">Signal</keyword>
<dbReference type="InterPro" id="IPR050640">
    <property type="entry name" value="Bact_2-comp_sensor_kinase"/>
</dbReference>
<dbReference type="PROSITE" id="PS50005">
    <property type="entry name" value="TPR"/>
    <property type="match status" value="4"/>
</dbReference>
<evidence type="ECO:0000256" key="2">
    <source>
        <dbReference type="SAM" id="Phobius"/>
    </source>
</evidence>
<keyword evidence="1" id="KW-0802">TPR repeat</keyword>
<dbReference type="RefSeq" id="WP_264809473.1">
    <property type="nucleotide sequence ID" value="NZ_CP110226.1"/>
</dbReference>